<evidence type="ECO:0000313" key="9">
    <source>
        <dbReference type="Proteomes" id="UP001500227"/>
    </source>
</evidence>
<dbReference type="PANTHER" id="PTHR42953:SF1">
    <property type="entry name" value="METAL-BINDING PROTEIN HI_0362-RELATED"/>
    <property type="match status" value="1"/>
</dbReference>
<evidence type="ECO:0000256" key="1">
    <source>
        <dbReference type="ARBA" id="ARBA00004196"/>
    </source>
</evidence>
<dbReference type="Pfam" id="PF01297">
    <property type="entry name" value="ZnuA"/>
    <property type="match status" value="1"/>
</dbReference>
<evidence type="ECO:0000256" key="7">
    <source>
        <dbReference type="SAM" id="MobiDB-lite"/>
    </source>
</evidence>
<dbReference type="InterPro" id="IPR006129">
    <property type="entry name" value="AdhesinB"/>
</dbReference>
<protein>
    <submittedName>
        <fullName evidence="8">Metal ABC transporter substrate-binding protein</fullName>
    </submittedName>
</protein>
<dbReference type="RefSeq" id="WP_345370574.1">
    <property type="nucleotide sequence ID" value="NZ_BAABKD010000009.1"/>
</dbReference>
<dbReference type="PRINTS" id="PR00691">
    <property type="entry name" value="ADHESINB"/>
</dbReference>
<comment type="similarity">
    <text evidence="2 6">Belongs to the bacterial solute-binding protein 9 family.</text>
</comment>
<evidence type="ECO:0000256" key="2">
    <source>
        <dbReference type="ARBA" id="ARBA00011028"/>
    </source>
</evidence>
<reference evidence="9" key="1">
    <citation type="journal article" date="2019" name="Int. J. Syst. Evol. Microbiol.">
        <title>The Global Catalogue of Microorganisms (GCM) 10K type strain sequencing project: providing services to taxonomists for standard genome sequencing and annotation.</title>
        <authorList>
            <consortium name="The Broad Institute Genomics Platform"/>
            <consortium name="The Broad Institute Genome Sequencing Center for Infectious Disease"/>
            <person name="Wu L."/>
            <person name="Ma J."/>
        </authorList>
    </citation>
    <scope>NUCLEOTIDE SEQUENCE [LARGE SCALE GENOMIC DNA]</scope>
    <source>
        <strain evidence="9">JCM 18423</strain>
    </source>
</reference>
<evidence type="ECO:0000256" key="4">
    <source>
        <dbReference type="ARBA" id="ARBA00022723"/>
    </source>
</evidence>
<accession>A0ABP9M6V5</accession>
<dbReference type="InterPro" id="IPR006127">
    <property type="entry name" value="ZnuA-like"/>
</dbReference>
<keyword evidence="4" id="KW-0479">Metal-binding</keyword>
<name>A0ABP9M6V5_9BURK</name>
<dbReference type="InterPro" id="IPR050492">
    <property type="entry name" value="Bact_metal-bind_prot9"/>
</dbReference>
<dbReference type="Gene3D" id="3.40.50.1980">
    <property type="entry name" value="Nitrogenase molybdenum iron protein domain"/>
    <property type="match status" value="2"/>
</dbReference>
<organism evidence="8 9">
    <name type="scientific">Paenalcaligenes hermetiae</name>
    <dbReference type="NCBI Taxonomy" id="1157987"/>
    <lineage>
        <taxon>Bacteria</taxon>
        <taxon>Pseudomonadati</taxon>
        <taxon>Pseudomonadota</taxon>
        <taxon>Betaproteobacteria</taxon>
        <taxon>Burkholderiales</taxon>
        <taxon>Alcaligenaceae</taxon>
        <taxon>Paenalcaligenes</taxon>
    </lineage>
</organism>
<sequence>MINTWIKSVGFGVAFGIWALGSAQAKPLEVVSSFSILADMVQQVGGDKVVSTAIIGPESDAHSFEPRPSDAKTLQKADLVLINGAHFEAWLPRLVQSAGYQGKVVEAIEGIPLRAYEEEHEPGHDHHDAHDHHGHDHGEYDPHAWQSLAHAQVYVKNIAEALIEVDPENSVYYSQRAKDYTQAIQQLHQRFVEDFARIPDQNRTVVTSHDAFGYFGQAYDIEFLSLLGASNQAEPSAKELAGLIDYMRDNHVKALFMENISSPKLLEQIARETHAKIGKPLYSDALAKAPHAASTYLGMMQWNGEALLEALEP</sequence>
<keyword evidence="5" id="KW-0732">Signal</keyword>
<gene>
    <name evidence="8" type="ORF">GCM10023337_13400</name>
</gene>
<evidence type="ECO:0000256" key="3">
    <source>
        <dbReference type="ARBA" id="ARBA00022448"/>
    </source>
</evidence>
<comment type="caution">
    <text evidence="8">The sequence shown here is derived from an EMBL/GenBank/DDBJ whole genome shotgun (WGS) entry which is preliminary data.</text>
</comment>
<dbReference type="Proteomes" id="UP001500227">
    <property type="component" value="Unassembled WGS sequence"/>
</dbReference>
<dbReference type="PANTHER" id="PTHR42953">
    <property type="entry name" value="HIGH-AFFINITY ZINC UPTAKE SYSTEM PROTEIN ZNUA-RELATED"/>
    <property type="match status" value="1"/>
</dbReference>
<keyword evidence="9" id="KW-1185">Reference proteome</keyword>
<dbReference type="SUPFAM" id="SSF53807">
    <property type="entry name" value="Helical backbone' metal receptor"/>
    <property type="match status" value="1"/>
</dbReference>
<proteinExistence type="inferred from homology"/>
<dbReference type="InterPro" id="IPR006128">
    <property type="entry name" value="Lipoprotein_PsaA-like"/>
</dbReference>
<dbReference type="PRINTS" id="PR00690">
    <property type="entry name" value="ADHESNFAMILY"/>
</dbReference>
<comment type="subcellular location">
    <subcellularLocation>
        <location evidence="1">Cell envelope</location>
    </subcellularLocation>
</comment>
<evidence type="ECO:0000313" key="8">
    <source>
        <dbReference type="EMBL" id="GAA5089880.1"/>
    </source>
</evidence>
<evidence type="ECO:0000256" key="6">
    <source>
        <dbReference type="RuleBase" id="RU003512"/>
    </source>
</evidence>
<keyword evidence="3 6" id="KW-0813">Transport</keyword>
<feature type="region of interest" description="Disordered" evidence="7">
    <location>
        <begin position="119"/>
        <end position="141"/>
    </location>
</feature>
<dbReference type="EMBL" id="BAABKD010000009">
    <property type="protein sequence ID" value="GAA5089880.1"/>
    <property type="molecule type" value="Genomic_DNA"/>
</dbReference>
<evidence type="ECO:0000256" key="5">
    <source>
        <dbReference type="ARBA" id="ARBA00022729"/>
    </source>
</evidence>